<comment type="caution">
    <text evidence="1">The sequence shown here is derived from an EMBL/GenBank/DDBJ whole genome shotgun (WGS) entry which is preliminary data.</text>
</comment>
<evidence type="ECO:0000313" key="2">
    <source>
        <dbReference type="Proteomes" id="UP000828941"/>
    </source>
</evidence>
<name>A0ACB9MIF4_BAUVA</name>
<keyword evidence="2" id="KW-1185">Reference proteome</keyword>
<evidence type="ECO:0000313" key="1">
    <source>
        <dbReference type="EMBL" id="KAI4323781.1"/>
    </source>
</evidence>
<protein>
    <submittedName>
        <fullName evidence="1">Uncharacterized protein</fullName>
    </submittedName>
</protein>
<sequence length="134" mass="14984">MASSLAPIVVSGFLSRPSRSFSSSAMPQHHNDGGDRSLEVHGHRFVNFFSDVLDPLSLAQRLSQDANETDGALHLRVDMPGLDKKDVEVSVKHNTITIKGEGCKDGNDDEQNIRRWLCRNSDEDRNDLFHVKIE</sequence>
<organism evidence="1 2">
    <name type="scientific">Bauhinia variegata</name>
    <name type="common">Purple orchid tree</name>
    <name type="synonym">Phanera variegata</name>
    <dbReference type="NCBI Taxonomy" id="167791"/>
    <lineage>
        <taxon>Eukaryota</taxon>
        <taxon>Viridiplantae</taxon>
        <taxon>Streptophyta</taxon>
        <taxon>Embryophyta</taxon>
        <taxon>Tracheophyta</taxon>
        <taxon>Spermatophyta</taxon>
        <taxon>Magnoliopsida</taxon>
        <taxon>eudicotyledons</taxon>
        <taxon>Gunneridae</taxon>
        <taxon>Pentapetalae</taxon>
        <taxon>rosids</taxon>
        <taxon>fabids</taxon>
        <taxon>Fabales</taxon>
        <taxon>Fabaceae</taxon>
        <taxon>Cercidoideae</taxon>
        <taxon>Cercideae</taxon>
        <taxon>Bauhiniinae</taxon>
        <taxon>Bauhinia</taxon>
    </lineage>
</organism>
<proteinExistence type="predicted"/>
<reference evidence="1 2" key="1">
    <citation type="journal article" date="2022" name="DNA Res.">
        <title>Chromosomal-level genome assembly of the orchid tree Bauhinia variegata (Leguminosae; Cercidoideae) supports the allotetraploid origin hypothesis of Bauhinia.</title>
        <authorList>
            <person name="Zhong Y."/>
            <person name="Chen Y."/>
            <person name="Zheng D."/>
            <person name="Pang J."/>
            <person name="Liu Y."/>
            <person name="Luo S."/>
            <person name="Meng S."/>
            <person name="Qian L."/>
            <person name="Wei D."/>
            <person name="Dai S."/>
            <person name="Zhou R."/>
        </authorList>
    </citation>
    <scope>NUCLEOTIDE SEQUENCE [LARGE SCALE GENOMIC DNA]</scope>
    <source>
        <strain evidence="1">BV-YZ2020</strain>
    </source>
</reference>
<accession>A0ACB9MIF4</accession>
<gene>
    <name evidence="1" type="ORF">L6164_023359</name>
</gene>
<dbReference type="EMBL" id="CM039434">
    <property type="protein sequence ID" value="KAI4323781.1"/>
    <property type="molecule type" value="Genomic_DNA"/>
</dbReference>
<dbReference type="Proteomes" id="UP000828941">
    <property type="component" value="Chromosome 9"/>
</dbReference>